<evidence type="ECO:0000313" key="7">
    <source>
        <dbReference type="EMBL" id="OLP75816.1"/>
    </source>
</evidence>
<keyword evidence="2" id="KW-0505">Motor protein</keyword>
<evidence type="ECO:0000256" key="5">
    <source>
        <dbReference type="SAM" id="Phobius"/>
    </source>
</evidence>
<dbReference type="Proteomes" id="UP000186817">
    <property type="component" value="Unassembled WGS sequence"/>
</dbReference>
<comment type="similarity">
    <text evidence="3">Belongs to the TRAFAC class myosin-kinesin ATPase superfamily. Kinesin family.</text>
</comment>
<feature type="domain" description="Kinesin motor" evidence="6">
    <location>
        <begin position="38"/>
        <end position="112"/>
    </location>
</feature>
<dbReference type="Gene3D" id="3.40.850.10">
    <property type="entry name" value="Kinesin motor domain"/>
    <property type="match status" value="2"/>
</dbReference>
<dbReference type="InterPro" id="IPR036961">
    <property type="entry name" value="Kinesin_motor_dom_sf"/>
</dbReference>
<dbReference type="EMBL" id="LSRX01002261">
    <property type="protein sequence ID" value="OLP75816.1"/>
    <property type="molecule type" value="Genomic_DNA"/>
</dbReference>
<reference evidence="7 8" key="1">
    <citation type="submission" date="2016-02" db="EMBL/GenBank/DDBJ databases">
        <title>Genome analysis of coral dinoflagellate symbionts highlights evolutionary adaptations to a symbiotic lifestyle.</title>
        <authorList>
            <person name="Aranda M."/>
            <person name="Li Y."/>
            <person name="Liew Y.J."/>
            <person name="Baumgarten S."/>
            <person name="Simakov O."/>
            <person name="Wilson M."/>
            <person name="Piel J."/>
            <person name="Ashoor H."/>
            <person name="Bougouffa S."/>
            <person name="Bajic V.B."/>
            <person name="Ryu T."/>
            <person name="Ravasi T."/>
            <person name="Bayer T."/>
            <person name="Micklem G."/>
            <person name="Kim H."/>
            <person name="Bhak J."/>
            <person name="Lajeunesse T.C."/>
            <person name="Voolstra C.R."/>
        </authorList>
    </citation>
    <scope>NUCLEOTIDE SEQUENCE [LARGE SCALE GENOMIC DNA]</scope>
    <source>
        <strain evidence="7 8">CCMP2467</strain>
    </source>
</reference>
<dbReference type="GO" id="GO:0007018">
    <property type="term" value="P:microtubule-based movement"/>
    <property type="evidence" value="ECO:0007669"/>
    <property type="project" value="InterPro"/>
</dbReference>
<dbReference type="InterPro" id="IPR001752">
    <property type="entry name" value="Kinesin_motor_dom"/>
</dbReference>
<gene>
    <name evidence="7" type="primary">Kif11</name>
    <name evidence="7" type="ORF">AK812_SmicGene44328</name>
</gene>
<comment type="caution">
    <text evidence="7">The sequence shown here is derived from an EMBL/GenBank/DDBJ whole genome shotgun (WGS) entry which is preliminary data.</text>
</comment>
<sequence length="814" mass="90385">MHEPDGCPDNRGTACRRQARSRPATPTGASNAEIPVTNVRVVCRIRPMNDREKKADPQCIEYAGATPAATASTERREVAVVRSTFHFDDVLTSFSSQEDVFRATLQPLVGQVHVARAMLVLAVVSLPGWRANWTQRKAHPEFTESTVTVSYLEIYNEELSDLLATAERHPKLDLKDIGSGRGVCCQGLSEALPHKDASKAVHGETLTPLERPRSLCAMPDGASPAPTVELRLLSTAAAPSPEAEHHGFLEVPSARRGHRRSSLARLTELEHQLHRDKGHLAEKKLAKALALVLYTLARISANLVSIDYENHIRIVNALVRPLVTGLGVGMFLIREERFSTKSRLLIWSRRTVFVLAIFVFDESMSTLRAALPIFSVLPWEITCNVMQVHMTNLRLQALGWRLTAKFCHIMAAIGCSFLLGGLVILTSRISISEFGKEGNLTVERVGAPASFLLFFSFFCCWTTLFTQCGALCQAGSKAMVAGRADLDLDLKLTACFLYLNALLVLLGPALGFWSWAQFVRRIEMTWLTIDICVQIFTALALSGMMGPRNPMDAFRKLADLSGYGFASKRITFPGHINERAAKCIVSFPGVYNKLWDKAVKAVRDDFVTEEDLCSLACVFLTDSASGLGQHSMNPDTPGKCWCHAIYGQIRASAYLRVVEVDPCEADSIESREKLRHEVADADAMNQVLLIKSEQNDLEWQKQYARALRTARDLGQENGGRAPWGCQWFEVWKKNVDRAVELKQELHVFYFQGRKGQGKLSWEDLSSDAAKNRVRPESGLGASQTAEVAYLLKMGIPFKEHDVQDFLSFLSSESS</sequence>
<feature type="transmembrane region" description="Helical" evidence="5">
    <location>
        <begin position="406"/>
        <end position="431"/>
    </location>
</feature>
<dbReference type="GO" id="GO:0003777">
    <property type="term" value="F:microtubule motor activity"/>
    <property type="evidence" value="ECO:0007669"/>
    <property type="project" value="InterPro"/>
</dbReference>
<feature type="transmembrane region" description="Helical" evidence="5">
    <location>
        <begin position="451"/>
        <end position="472"/>
    </location>
</feature>
<proteinExistence type="inferred from homology"/>
<feature type="region of interest" description="Disordered" evidence="4">
    <location>
        <begin position="1"/>
        <end position="32"/>
    </location>
</feature>
<keyword evidence="5" id="KW-1133">Transmembrane helix</keyword>
<keyword evidence="5" id="KW-0472">Membrane</keyword>
<dbReference type="PANTHER" id="PTHR47968">
    <property type="entry name" value="CENTROMERE PROTEIN E"/>
    <property type="match status" value="1"/>
</dbReference>
<dbReference type="OrthoDB" id="432100at2759"/>
<dbReference type="PROSITE" id="PS50067">
    <property type="entry name" value="KINESIN_MOTOR_2"/>
    <property type="match status" value="1"/>
</dbReference>
<evidence type="ECO:0000256" key="3">
    <source>
        <dbReference type="PROSITE-ProRule" id="PRU00283"/>
    </source>
</evidence>
<dbReference type="SUPFAM" id="SSF52540">
    <property type="entry name" value="P-loop containing nucleoside triphosphate hydrolases"/>
    <property type="match status" value="1"/>
</dbReference>
<keyword evidence="1" id="KW-0175">Coiled coil</keyword>
<feature type="transmembrane region" description="Helical" evidence="5">
    <location>
        <begin position="525"/>
        <end position="546"/>
    </location>
</feature>
<feature type="transmembrane region" description="Helical" evidence="5">
    <location>
        <begin position="492"/>
        <end position="513"/>
    </location>
</feature>
<dbReference type="InterPro" id="IPR027640">
    <property type="entry name" value="Kinesin-like_fam"/>
</dbReference>
<organism evidence="7 8">
    <name type="scientific">Symbiodinium microadriaticum</name>
    <name type="common">Dinoflagellate</name>
    <name type="synonym">Zooxanthella microadriatica</name>
    <dbReference type="NCBI Taxonomy" id="2951"/>
    <lineage>
        <taxon>Eukaryota</taxon>
        <taxon>Sar</taxon>
        <taxon>Alveolata</taxon>
        <taxon>Dinophyceae</taxon>
        <taxon>Suessiales</taxon>
        <taxon>Symbiodiniaceae</taxon>
        <taxon>Symbiodinium</taxon>
    </lineage>
</organism>
<keyword evidence="8" id="KW-1185">Reference proteome</keyword>
<protein>
    <submittedName>
        <fullName evidence="7">Kinesin-like protein KIF11</fullName>
    </submittedName>
</protein>
<evidence type="ECO:0000259" key="6">
    <source>
        <dbReference type="PROSITE" id="PS50067"/>
    </source>
</evidence>
<evidence type="ECO:0000256" key="1">
    <source>
        <dbReference type="ARBA" id="ARBA00023054"/>
    </source>
</evidence>
<evidence type="ECO:0000256" key="4">
    <source>
        <dbReference type="SAM" id="MobiDB-lite"/>
    </source>
</evidence>
<name>A0A1Q9BYR2_SYMMI</name>
<dbReference type="InterPro" id="IPR027417">
    <property type="entry name" value="P-loop_NTPase"/>
</dbReference>
<evidence type="ECO:0000313" key="8">
    <source>
        <dbReference type="Proteomes" id="UP000186817"/>
    </source>
</evidence>
<accession>A0A1Q9BYR2</accession>
<dbReference type="AlphaFoldDB" id="A0A1Q9BYR2"/>
<dbReference type="GO" id="GO:0005524">
    <property type="term" value="F:ATP binding"/>
    <property type="evidence" value="ECO:0007669"/>
    <property type="project" value="InterPro"/>
</dbReference>
<keyword evidence="5" id="KW-0812">Transmembrane</keyword>
<evidence type="ECO:0000256" key="2">
    <source>
        <dbReference type="ARBA" id="ARBA00023175"/>
    </source>
</evidence>
<comment type="caution">
    <text evidence="3">Lacks conserved residue(s) required for the propagation of feature annotation.</text>
</comment>
<dbReference type="PANTHER" id="PTHR47968:SF75">
    <property type="entry name" value="CENTROMERE-ASSOCIATED PROTEIN E"/>
    <property type="match status" value="1"/>
</dbReference>
<dbReference type="SMART" id="SM00129">
    <property type="entry name" value="KISc"/>
    <property type="match status" value="1"/>
</dbReference>
<dbReference type="GO" id="GO:0008017">
    <property type="term" value="F:microtubule binding"/>
    <property type="evidence" value="ECO:0007669"/>
    <property type="project" value="InterPro"/>
</dbReference>